<organism evidence="11 12">
    <name type="scientific">Tenebrio molitor</name>
    <name type="common">Yellow mealworm beetle</name>
    <dbReference type="NCBI Taxonomy" id="7067"/>
    <lineage>
        <taxon>Eukaryota</taxon>
        <taxon>Metazoa</taxon>
        <taxon>Ecdysozoa</taxon>
        <taxon>Arthropoda</taxon>
        <taxon>Hexapoda</taxon>
        <taxon>Insecta</taxon>
        <taxon>Pterygota</taxon>
        <taxon>Neoptera</taxon>
        <taxon>Endopterygota</taxon>
        <taxon>Coleoptera</taxon>
        <taxon>Polyphaga</taxon>
        <taxon>Cucujiformia</taxon>
        <taxon>Tenebrionidae</taxon>
        <taxon>Tenebrio</taxon>
    </lineage>
</organism>
<comment type="subcellular location">
    <subcellularLocation>
        <location evidence="1">Membrane</location>
        <topology evidence="1">Multi-pass membrane protein</topology>
    </subcellularLocation>
</comment>
<dbReference type="EMBL" id="JABDTM020028080">
    <property type="protein sequence ID" value="KAH0809530.1"/>
    <property type="molecule type" value="Genomic_DNA"/>
</dbReference>
<keyword evidence="9" id="KW-0732">Signal</keyword>
<evidence type="ECO:0000256" key="6">
    <source>
        <dbReference type="ARBA" id="ARBA00023180"/>
    </source>
</evidence>
<feature type="transmembrane region" description="Helical" evidence="8">
    <location>
        <begin position="60"/>
        <end position="81"/>
    </location>
</feature>
<feature type="transmembrane region" description="Helical" evidence="8">
    <location>
        <begin position="93"/>
        <end position="112"/>
    </location>
</feature>
<feature type="transmembrane region" description="Helical" evidence="8">
    <location>
        <begin position="365"/>
        <end position="389"/>
    </location>
</feature>
<proteinExistence type="inferred from homology"/>
<feature type="transmembrane region" description="Helical" evidence="8">
    <location>
        <begin position="118"/>
        <end position="141"/>
    </location>
</feature>
<protein>
    <recommendedName>
        <fullName evidence="10">Major facilitator superfamily (MFS) profile domain-containing protein</fullName>
    </recommendedName>
</protein>
<name>A0A8J6H0J4_TENMO</name>
<evidence type="ECO:0000256" key="3">
    <source>
        <dbReference type="ARBA" id="ARBA00022692"/>
    </source>
</evidence>
<evidence type="ECO:0000256" key="9">
    <source>
        <dbReference type="SAM" id="SignalP"/>
    </source>
</evidence>
<dbReference type="NCBIfam" id="TIGR00879">
    <property type="entry name" value="SP"/>
    <property type="match status" value="1"/>
</dbReference>
<comment type="similarity">
    <text evidence="7">Belongs to the major facilitator superfamily. Sugar transporter (TC 2.A.1.1) family.</text>
</comment>
<feature type="transmembrane region" description="Helical" evidence="8">
    <location>
        <begin position="264"/>
        <end position="289"/>
    </location>
</feature>
<dbReference type="PROSITE" id="PS00217">
    <property type="entry name" value="SUGAR_TRANSPORT_2"/>
    <property type="match status" value="1"/>
</dbReference>
<evidence type="ECO:0000256" key="5">
    <source>
        <dbReference type="ARBA" id="ARBA00023136"/>
    </source>
</evidence>
<keyword evidence="4 8" id="KW-1133">Transmembrane helix</keyword>
<feature type="transmembrane region" description="Helical" evidence="8">
    <location>
        <begin position="428"/>
        <end position="449"/>
    </location>
</feature>
<evidence type="ECO:0000256" key="2">
    <source>
        <dbReference type="ARBA" id="ARBA00022448"/>
    </source>
</evidence>
<feature type="transmembrane region" description="Helical" evidence="8">
    <location>
        <begin position="153"/>
        <end position="174"/>
    </location>
</feature>
<dbReference type="AlphaFoldDB" id="A0A8J6H0J4"/>
<dbReference type="InterPro" id="IPR005829">
    <property type="entry name" value="Sugar_transporter_CS"/>
</dbReference>
<reference evidence="11" key="2">
    <citation type="submission" date="2021-08" db="EMBL/GenBank/DDBJ databases">
        <authorList>
            <person name="Eriksson T."/>
        </authorList>
    </citation>
    <scope>NUCLEOTIDE SEQUENCE</scope>
    <source>
        <strain evidence="11">Stoneville</strain>
        <tissue evidence="11">Whole head</tissue>
    </source>
</reference>
<feature type="transmembrane region" description="Helical" evidence="8">
    <location>
        <begin position="331"/>
        <end position="353"/>
    </location>
</feature>
<dbReference type="InterPro" id="IPR020846">
    <property type="entry name" value="MFS_dom"/>
</dbReference>
<feature type="signal peptide" evidence="9">
    <location>
        <begin position="1"/>
        <end position="17"/>
    </location>
</feature>
<keyword evidence="12" id="KW-1185">Reference proteome</keyword>
<reference evidence="11" key="1">
    <citation type="journal article" date="2020" name="J Insects Food Feed">
        <title>The yellow mealworm (Tenebrio molitor) genome: a resource for the emerging insects as food and feed industry.</title>
        <authorList>
            <person name="Eriksson T."/>
            <person name="Andere A."/>
            <person name="Kelstrup H."/>
            <person name="Emery V."/>
            <person name="Picard C."/>
        </authorList>
    </citation>
    <scope>NUCLEOTIDE SEQUENCE</scope>
    <source>
        <strain evidence="11">Stoneville</strain>
        <tissue evidence="11">Whole head</tissue>
    </source>
</reference>
<feature type="transmembrane region" description="Helical" evidence="8">
    <location>
        <begin position="180"/>
        <end position="201"/>
    </location>
</feature>
<dbReference type="Gene3D" id="1.20.1250.20">
    <property type="entry name" value="MFS general substrate transporter like domains"/>
    <property type="match status" value="1"/>
</dbReference>
<feature type="domain" description="Major facilitator superfamily (MFS) profile" evidence="10">
    <location>
        <begin position="9"/>
        <end position="455"/>
    </location>
</feature>
<dbReference type="GO" id="GO:0016020">
    <property type="term" value="C:membrane"/>
    <property type="evidence" value="ECO:0007669"/>
    <property type="project" value="UniProtKB-SubCell"/>
</dbReference>
<dbReference type="PANTHER" id="PTHR23503">
    <property type="entry name" value="SOLUTE CARRIER FAMILY 2"/>
    <property type="match status" value="1"/>
</dbReference>
<keyword evidence="2 7" id="KW-0813">Transport</keyword>
<gene>
    <name evidence="11" type="ORF">GEV33_013263</name>
</gene>
<dbReference type="InterPro" id="IPR036259">
    <property type="entry name" value="MFS_trans_sf"/>
</dbReference>
<dbReference type="InterPro" id="IPR005828">
    <property type="entry name" value="MFS_sugar_transport-like"/>
</dbReference>
<dbReference type="Pfam" id="PF00083">
    <property type="entry name" value="Sugar_tr"/>
    <property type="match status" value="1"/>
</dbReference>
<keyword evidence="3 8" id="KW-0812">Transmembrane</keyword>
<dbReference type="InterPro" id="IPR045263">
    <property type="entry name" value="GLUT"/>
</dbReference>
<evidence type="ECO:0000259" key="10">
    <source>
        <dbReference type="PROSITE" id="PS50850"/>
    </source>
</evidence>
<dbReference type="Proteomes" id="UP000719412">
    <property type="component" value="Unassembled WGS sequence"/>
</dbReference>
<evidence type="ECO:0000313" key="12">
    <source>
        <dbReference type="Proteomes" id="UP000719412"/>
    </source>
</evidence>
<feature type="transmembrane region" description="Helical" evidence="8">
    <location>
        <begin position="401"/>
        <end position="422"/>
    </location>
</feature>
<dbReference type="InterPro" id="IPR003663">
    <property type="entry name" value="Sugar/inositol_transpt"/>
</dbReference>
<dbReference type="PROSITE" id="PS50850">
    <property type="entry name" value="MFS"/>
    <property type="match status" value="1"/>
</dbReference>
<feature type="transmembrane region" description="Helical" evidence="8">
    <location>
        <begin position="301"/>
        <end position="324"/>
    </location>
</feature>
<comment type="caution">
    <text evidence="11">The sequence shown here is derived from an EMBL/GenBank/DDBJ whole genome shotgun (WGS) entry which is preliminary data.</text>
</comment>
<dbReference type="SUPFAM" id="SSF103473">
    <property type="entry name" value="MFS general substrate transporter"/>
    <property type="match status" value="1"/>
</dbReference>
<accession>A0A8J6H0J4</accession>
<dbReference type="GO" id="GO:0015149">
    <property type="term" value="F:hexose transmembrane transporter activity"/>
    <property type="evidence" value="ECO:0007669"/>
    <property type="project" value="TreeGrafter"/>
</dbReference>
<evidence type="ECO:0000256" key="1">
    <source>
        <dbReference type="ARBA" id="ARBA00004141"/>
    </source>
</evidence>
<evidence type="ECO:0000256" key="7">
    <source>
        <dbReference type="RuleBase" id="RU003346"/>
    </source>
</evidence>
<sequence>MCWKFFFAVIASSLGSGFQHGYHTGIINVPAEIFQEWIQRLKTERVVGGSVTAADDVMTIWSTAVAMFPVGGILGGCLTGYFSDRCGRKNSLLLNNLIVIAALTILSLSKTMDSFELFVFGRFLAGINAGLNCGLCQIYLIEIAPNEIRGAVGGFYQAVITTSIMLSQVSSMVFGDKENWHFMFLVAFIPAIFQLFSLPFCPESPKYLLLNKDEEQAAEDALRWLRGTDDVQEEMETLKAEDNMVKRLHAFTLKRIFTDGALKTPLTVCLVLNIGQQLCGINTVVYFSSKTFGDMGFSPNTAVHLILGLGVAFAVATFICIAFVDRIGRQLFLRIGFFGMGLDTVALTIALIMTEPKDDSSYMKYFAVMFMFLLVVLFSLGVGPIAWFITSEIFNHGARTLAVSLTVSANWFANFLVGQSFLPLQSALGYYIYMVFVVLDCFFYFYTLLHLPETSKKSAKEIIEMYHY</sequence>
<evidence type="ECO:0000256" key="4">
    <source>
        <dbReference type="ARBA" id="ARBA00022989"/>
    </source>
</evidence>
<dbReference type="PRINTS" id="PR00171">
    <property type="entry name" value="SUGRTRNSPORT"/>
</dbReference>
<keyword evidence="6" id="KW-0325">Glycoprotein</keyword>
<dbReference type="PANTHER" id="PTHR23503:SF8">
    <property type="entry name" value="FACILITATED GLUCOSE TRANSPORTER PROTEIN 1"/>
    <property type="match status" value="1"/>
</dbReference>
<evidence type="ECO:0000313" key="11">
    <source>
        <dbReference type="EMBL" id="KAH0809530.1"/>
    </source>
</evidence>
<feature type="chain" id="PRO_5035326613" description="Major facilitator superfamily (MFS) profile domain-containing protein" evidence="9">
    <location>
        <begin position="18"/>
        <end position="468"/>
    </location>
</feature>
<evidence type="ECO:0000256" key="8">
    <source>
        <dbReference type="SAM" id="Phobius"/>
    </source>
</evidence>
<keyword evidence="5 8" id="KW-0472">Membrane</keyword>